<protein>
    <submittedName>
        <fullName evidence="1">Uncharacterized protein</fullName>
    </submittedName>
</protein>
<proteinExistence type="predicted"/>
<gene>
    <name evidence="1" type="ORF">F383_18848</name>
</gene>
<dbReference type="Proteomes" id="UP000032142">
    <property type="component" value="Unassembled WGS sequence"/>
</dbReference>
<accession>A0A0B0NV64</accession>
<name>A0A0B0NV64_GOSAR</name>
<dbReference type="AlphaFoldDB" id="A0A0B0NV64"/>
<organism evidence="1 2">
    <name type="scientific">Gossypium arboreum</name>
    <name type="common">Tree cotton</name>
    <name type="synonym">Gossypium nanking</name>
    <dbReference type="NCBI Taxonomy" id="29729"/>
    <lineage>
        <taxon>Eukaryota</taxon>
        <taxon>Viridiplantae</taxon>
        <taxon>Streptophyta</taxon>
        <taxon>Embryophyta</taxon>
        <taxon>Tracheophyta</taxon>
        <taxon>Spermatophyta</taxon>
        <taxon>Magnoliopsida</taxon>
        <taxon>eudicotyledons</taxon>
        <taxon>Gunneridae</taxon>
        <taxon>Pentapetalae</taxon>
        <taxon>rosids</taxon>
        <taxon>malvids</taxon>
        <taxon>Malvales</taxon>
        <taxon>Malvaceae</taxon>
        <taxon>Malvoideae</taxon>
        <taxon>Gossypium</taxon>
    </lineage>
</organism>
<evidence type="ECO:0000313" key="2">
    <source>
        <dbReference type="Proteomes" id="UP000032142"/>
    </source>
</evidence>
<keyword evidence="2" id="KW-1185">Reference proteome</keyword>
<dbReference type="EMBL" id="KN402722">
    <property type="protein sequence ID" value="KHG14976.1"/>
    <property type="molecule type" value="Genomic_DNA"/>
</dbReference>
<evidence type="ECO:0000313" key="1">
    <source>
        <dbReference type="EMBL" id="KHG14976.1"/>
    </source>
</evidence>
<reference evidence="2" key="1">
    <citation type="submission" date="2014-09" db="EMBL/GenBank/DDBJ databases">
        <authorList>
            <person name="Mudge J."/>
            <person name="Ramaraj T."/>
            <person name="Lindquist I.E."/>
            <person name="Bharti A.K."/>
            <person name="Sundararajan A."/>
            <person name="Cameron C.T."/>
            <person name="Woodward J.E."/>
            <person name="May G.D."/>
            <person name="Brubaker C."/>
            <person name="Broadhvest J."/>
            <person name="Wilkins T.A."/>
        </authorList>
    </citation>
    <scope>NUCLEOTIDE SEQUENCE</scope>
    <source>
        <strain evidence="2">cv. AKA8401</strain>
    </source>
</reference>
<sequence>MSYNNHIKMSKKRRITE</sequence>